<name>A0A4U9UGA5_SERFO</name>
<proteinExistence type="predicted"/>
<accession>A0A4U9UGA5</accession>
<evidence type="ECO:0000313" key="1">
    <source>
        <dbReference type="EMBL" id="VTR32196.1"/>
    </source>
</evidence>
<organism evidence="1">
    <name type="scientific">Serratia fonticola</name>
    <dbReference type="NCBI Taxonomy" id="47917"/>
    <lineage>
        <taxon>Bacteria</taxon>
        <taxon>Pseudomonadati</taxon>
        <taxon>Pseudomonadota</taxon>
        <taxon>Gammaproteobacteria</taxon>
        <taxon>Enterobacterales</taxon>
        <taxon>Yersiniaceae</taxon>
        <taxon>Serratia</taxon>
    </lineage>
</organism>
<sequence length="51" mass="5638">MDLPAPFGPMMPTDGTLRYREGEIFDQQAVAVGFTQIVNFNHFIAKRVPGG</sequence>
<protein>
    <submittedName>
        <fullName evidence="1">Uncharacterized protein</fullName>
    </submittedName>
</protein>
<reference evidence="1" key="1">
    <citation type="submission" date="2019-05" db="EMBL/GenBank/DDBJ databases">
        <authorList>
            <consortium name="Pathogen Informatics"/>
        </authorList>
    </citation>
    <scope>NUCLEOTIDE SEQUENCE [LARGE SCALE GENOMIC DNA]</scope>
    <source>
        <strain evidence="1">NCTC12965</strain>
    </source>
</reference>
<dbReference type="EMBL" id="CABEEZ010000071">
    <property type="protein sequence ID" value="VTR32196.1"/>
    <property type="molecule type" value="Genomic_DNA"/>
</dbReference>
<dbReference type="AlphaFoldDB" id="A0A4U9UGA5"/>
<gene>
    <name evidence="1" type="ORF">NCTC12965_03322</name>
</gene>